<dbReference type="Proteomes" id="UP001152888">
    <property type="component" value="Unassembled WGS sequence"/>
</dbReference>
<evidence type="ECO:0008006" key="3">
    <source>
        <dbReference type="Google" id="ProtNLM"/>
    </source>
</evidence>
<comment type="caution">
    <text evidence="1">The sequence shown here is derived from an EMBL/GenBank/DDBJ whole genome shotgun (WGS) entry which is preliminary data.</text>
</comment>
<dbReference type="GO" id="GO:0003676">
    <property type="term" value="F:nucleic acid binding"/>
    <property type="evidence" value="ECO:0007669"/>
    <property type="project" value="InterPro"/>
</dbReference>
<dbReference type="PANTHER" id="PTHR33939:SF1">
    <property type="entry name" value="DUF4371 DOMAIN-CONTAINING PROTEIN"/>
    <property type="match status" value="1"/>
</dbReference>
<dbReference type="PANTHER" id="PTHR33939">
    <property type="entry name" value="PROTEIN CBG22215"/>
    <property type="match status" value="1"/>
</dbReference>
<evidence type="ECO:0000313" key="2">
    <source>
        <dbReference type="Proteomes" id="UP001152888"/>
    </source>
</evidence>
<organism evidence="1 2">
    <name type="scientific">Acanthoscelides obtectus</name>
    <name type="common">Bean weevil</name>
    <name type="synonym">Bruchus obtectus</name>
    <dbReference type="NCBI Taxonomy" id="200917"/>
    <lineage>
        <taxon>Eukaryota</taxon>
        <taxon>Metazoa</taxon>
        <taxon>Ecdysozoa</taxon>
        <taxon>Arthropoda</taxon>
        <taxon>Hexapoda</taxon>
        <taxon>Insecta</taxon>
        <taxon>Pterygota</taxon>
        <taxon>Neoptera</taxon>
        <taxon>Endopterygota</taxon>
        <taxon>Coleoptera</taxon>
        <taxon>Polyphaga</taxon>
        <taxon>Cucujiformia</taxon>
        <taxon>Chrysomeloidea</taxon>
        <taxon>Chrysomelidae</taxon>
        <taxon>Bruchinae</taxon>
        <taxon>Bruchini</taxon>
        <taxon>Acanthoscelides</taxon>
    </lineage>
</organism>
<dbReference type="InterPro" id="IPR036397">
    <property type="entry name" value="RNaseH_sf"/>
</dbReference>
<dbReference type="OrthoDB" id="6764613at2759"/>
<accession>A0A9P0LTI5</accession>
<proteinExistence type="predicted"/>
<protein>
    <recommendedName>
        <fullName evidence="3">Tc1-like transposase DDE domain-containing protein</fullName>
    </recommendedName>
</protein>
<evidence type="ECO:0000313" key="1">
    <source>
        <dbReference type="EMBL" id="CAH2002888.1"/>
    </source>
</evidence>
<reference evidence="1" key="1">
    <citation type="submission" date="2022-03" db="EMBL/GenBank/DDBJ databases">
        <authorList>
            <person name="Sayadi A."/>
        </authorList>
    </citation>
    <scope>NUCLEOTIDE SEQUENCE</scope>
</reference>
<dbReference type="Gene3D" id="3.30.420.10">
    <property type="entry name" value="Ribonuclease H-like superfamily/Ribonuclease H"/>
    <property type="match status" value="1"/>
</dbReference>
<dbReference type="EMBL" id="CAKOFQ010007518">
    <property type="protein sequence ID" value="CAH2002888.1"/>
    <property type="molecule type" value="Genomic_DNA"/>
</dbReference>
<sequence length="78" mass="9010">MNRESFTRWLTEKLLPNIPANSVIVFDNAPYHSVQEDKTPTKSSSKKDIMAWLTKKGINHEATARKFDLFDLVLLHKP</sequence>
<name>A0A9P0LTI5_ACAOB</name>
<gene>
    <name evidence="1" type="ORF">ACAOBT_LOCUS27047</name>
</gene>
<keyword evidence="2" id="KW-1185">Reference proteome</keyword>
<dbReference type="AlphaFoldDB" id="A0A9P0LTI5"/>